<evidence type="ECO:0000313" key="1">
    <source>
        <dbReference type="EMBL" id="KAE9524950.1"/>
    </source>
</evidence>
<name>A0A6G0T2S6_APHGL</name>
<proteinExistence type="predicted"/>
<accession>A0A6G0T2S6</accession>
<organism evidence="1 2">
    <name type="scientific">Aphis glycines</name>
    <name type="common">Soybean aphid</name>
    <dbReference type="NCBI Taxonomy" id="307491"/>
    <lineage>
        <taxon>Eukaryota</taxon>
        <taxon>Metazoa</taxon>
        <taxon>Ecdysozoa</taxon>
        <taxon>Arthropoda</taxon>
        <taxon>Hexapoda</taxon>
        <taxon>Insecta</taxon>
        <taxon>Pterygota</taxon>
        <taxon>Neoptera</taxon>
        <taxon>Paraneoptera</taxon>
        <taxon>Hemiptera</taxon>
        <taxon>Sternorrhyncha</taxon>
        <taxon>Aphidomorpha</taxon>
        <taxon>Aphidoidea</taxon>
        <taxon>Aphididae</taxon>
        <taxon>Aphidini</taxon>
        <taxon>Aphis</taxon>
        <taxon>Aphis</taxon>
    </lineage>
</organism>
<protein>
    <submittedName>
        <fullName evidence="1">Uncharacterized protein</fullName>
    </submittedName>
</protein>
<dbReference type="EMBL" id="VYZN01000065">
    <property type="protein sequence ID" value="KAE9524950.1"/>
    <property type="molecule type" value="Genomic_DNA"/>
</dbReference>
<feature type="non-terminal residue" evidence="1">
    <location>
        <position position="1"/>
    </location>
</feature>
<keyword evidence="2" id="KW-1185">Reference proteome</keyword>
<dbReference type="Proteomes" id="UP000475862">
    <property type="component" value="Unassembled WGS sequence"/>
</dbReference>
<dbReference type="AlphaFoldDB" id="A0A6G0T2S6"/>
<gene>
    <name evidence="1" type="ORF">AGLY_015000</name>
</gene>
<reference evidence="1 2" key="1">
    <citation type="submission" date="2019-08" db="EMBL/GenBank/DDBJ databases">
        <title>The genome of the soybean aphid Biotype 1, its phylome, world population structure and adaptation to the North American continent.</title>
        <authorList>
            <person name="Giordano R."/>
            <person name="Donthu R.K."/>
            <person name="Hernandez A.G."/>
            <person name="Wright C.L."/>
            <person name="Zimin A.V."/>
        </authorList>
    </citation>
    <scope>NUCLEOTIDE SEQUENCE [LARGE SCALE GENOMIC DNA]</scope>
    <source>
        <tissue evidence="1">Whole aphids</tissue>
    </source>
</reference>
<dbReference type="OrthoDB" id="6593681at2759"/>
<sequence>ATFELTVIFDYKYEYLHKFSESHLIHSQSSLPIINYKIIHVFVAIIKTIKQSYFFKLKLNLKITSESCNYISNFFTKKTVFVFNTEESVEFLPTEFKTQSFGWFSLDFGNNTVYPNLITYKNNDVETLSDSDLKISNDDMMKALHKSLINNERLHDVISVFPTRYVVRIAGSTNVRVFTFKFGVDVEIDHSKCEIDQIRFIKSVIKGMICKTIFASGTRYNIKCDTITLSLLPIDESGKLEVEKTCKK</sequence>
<comment type="caution">
    <text evidence="1">The sequence shown here is derived from an EMBL/GenBank/DDBJ whole genome shotgun (WGS) entry which is preliminary data.</text>
</comment>
<evidence type="ECO:0000313" key="2">
    <source>
        <dbReference type="Proteomes" id="UP000475862"/>
    </source>
</evidence>